<evidence type="ECO:0000313" key="2">
    <source>
        <dbReference type="Proteomes" id="UP000694553"/>
    </source>
</evidence>
<proteinExistence type="predicted"/>
<keyword evidence="2" id="KW-1185">Reference proteome</keyword>
<dbReference type="AlphaFoldDB" id="A0A8C3GUX0"/>
<protein>
    <submittedName>
        <fullName evidence="1">Uncharacterized protein</fullName>
    </submittedName>
</protein>
<evidence type="ECO:0000313" key="1">
    <source>
        <dbReference type="Ensembl" id="ENSCMUP00000007572.1"/>
    </source>
</evidence>
<organism evidence="1 2">
    <name type="scientific">Corvus moneduloides</name>
    <name type="common">New Caledonian crow</name>
    <dbReference type="NCBI Taxonomy" id="1196302"/>
    <lineage>
        <taxon>Eukaryota</taxon>
        <taxon>Metazoa</taxon>
        <taxon>Chordata</taxon>
        <taxon>Craniata</taxon>
        <taxon>Vertebrata</taxon>
        <taxon>Euteleostomi</taxon>
        <taxon>Archelosauria</taxon>
        <taxon>Archosauria</taxon>
        <taxon>Dinosauria</taxon>
        <taxon>Saurischia</taxon>
        <taxon>Theropoda</taxon>
        <taxon>Coelurosauria</taxon>
        <taxon>Aves</taxon>
        <taxon>Neognathae</taxon>
        <taxon>Neoaves</taxon>
        <taxon>Telluraves</taxon>
        <taxon>Australaves</taxon>
        <taxon>Passeriformes</taxon>
        <taxon>Corvoidea</taxon>
        <taxon>Corvidae</taxon>
        <taxon>Corvus</taxon>
    </lineage>
</organism>
<reference evidence="1" key="2">
    <citation type="submission" date="2025-08" db="UniProtKB">
        <authorList>
            <consortium name="Ensembl"/>
        </authorList>
    </citation>
    <scope>IDENTIFICATION</scope>
</reference>
<reference evidence="1" key="3">
    <citation type="submission" date="2025-09" db="UniProtKB">
        <authorList>
            <consortium name="Ensembl"/>
        </authorList>
    </citation>
    <scope>IDENTIFICATION</scope>
</reference>
<sequence>MDTNRTQLQKPRDIVLLYVWHICSLDYLYPVPPGNSFLANSDISNTVPRHGASCPGFPHLKWENFCIITYILILIFPLDTFLTIK</sequence>
<dbReference type="Proteomes" id="UP000694553">
    <property type="component" value="Unassembled WGS sequence"/>
</dbReference>
<name>A0A8C3GUX0_CORMO</name>
<dbReference type="Ensembl" id="ENSCMUT00000008173.2">
    <property type="protein sequence ID" value="ENSCMUP00000007572.1"/>
    <property type="gene ID" value="ENSCMUG00000004979.2"/>
</dbReference>
<reference evidence="2" key="1">
    <citation type="submission" date="2019-10" db="EMBL/GenBank/DDBJ databases">
        <title>Corvus moneduloides (New Caledonian crow) genome, bCorMon1, primary haplotype.</title>
        <authorList>
            <person name="Rutz C."/>
            <person name="Fungtammasan C."/>
            <person name="Mountcastle J."/>
            <person name="Formenti G."/>
            <person name="Chow W."/>
            <person name="Howe K."/>
            <person name="Steele M.P."/>
            <person name="Fernandes J."/>
            <person name="Gilbert M.T.P."/>
            <person name="Fedrigo O."/>
            <person name="Jarvis E.D."/>
            <person name="Gemmell N."/>
        </authorList>
    </citation>
    <scope>NUCLEOTIDE SEQUENCE [LARGE SCALE GENOMIC DNA]</scope>
</reference>
<accession>A0A8C3GUX0</accession>